<proteinExistence type="predicted"/>
<reference evidence="4" key="1">
    <citation type="submission" date="2025-08" db="UniProtKB">
        <authorList>
            <consortium name="RefSeq"/>
        </authorList>
    </citation>
    <scope>IDENTIFICATION</scope>
</reference>
<accession>A0ABM0JJI6</accession>
<sequence length="140" mass="15503">MASTGKVLQFLLLCLLVVLNTFETEAFKYQKVKVGTPYEIECYHSSALGLTPTGLELWWYHNGKMSRVASLKHGMATAEGPLAHAAKVSGFQLASSVFLNLRVEKASAEEMGPFVCMFNYRDKNKSEKSAVADYVNFVPT</sequence>
<dbReference type="Proteomes" id="UP000694888">
    <property type="component" value="Unplaced"/>
</dbReference>
<organism evidence="3 4">
    <name type="scientific">Aplysia californica</name>
    <name type="common">California sea hare</name>
    <dbReference type="NCBI Taxonomy" id="6500"/>
    <lineage>
        <taxon>Eukaryota</taxon>
        <taxon>Metazoa</taxon>
        <taxon>Spiralia</taxon>
        <taxon>Lophotrochozoa</taxon>
        <taxon>Mollusca</taxon>
        <taxon>Gastropoda</taxon>
        <taxon>Heterobranchia</taxon>
        <taxon>Euthyneura</taxon>
        <taxon>Tectipleura</taxon>
        <taxon>Aplysiida</taxon>
        <taxon>Aplysioidea</taxon>
        <taxon>Aplysiidae</taxon>
        <taxon>Aplysia</taxon>
    </lineage>
</organism>
<evidence type="ECO:0000313" key="4">
    <source>
        <dbReference type="RefSeq" id="XP_005095114.1"/>
    </source>
</evidence>
<keyword evidence="3" id="KW-1185">Reference proteome</keyword>
<feature type="chain" id="PRO_5045978343" evidence="1">
    <location>
        <begin position="27"/>
        <end position="140"/>
    </location>
</feature>
<feature type="domain" description="Ig-like" evidence="2">
    <location>
        <begin position="35"/>
        <end position="132"/>
    </location>
</feature>
<evidence type="ECO:0000256" key="1">
    <source>
        <dbReference type="SAM" id="SignalP"/>
    </source>
</evidence>
<name>A0ABM0JJI6_APLCA</name>
<dbReference type="RefSeq" id="XP_005095114.1">
    <property type="nucleotide sequence ID" value="XM_005095057.3"/>
</dbReference>
<gene>
    <name evidence="4" type="primary">LOC101845678</name>
</gene>
<protein>
    <submittedName>
        <fullName evidence="4">Uncharacterized protein LOC101845678</fullName>
    </submittedName>
</protein>
<dbReference type="GeneID" id="101845678"/>
<feature type="signal peptide" evidence="1">
    <location>
        <begin position="1"/>
        <end position="26"/>
    </location>
</feature>
<dbReference type="PROSITE" id="PS50835">
    <property type="entry name" value="IG_LIKE"/>
    <property type="match status" value="1"/>
</dbReference>
<keyword evidence="1" id="KW-0732">Signal</keyword>
<dbReference type="InterPro" id="IPR007110">
    <property type="entry name" value="Ig-like_dom"/>
</dbReference>
<evidence type="ECO:0000259" key="2">
    <source>
        <dbReference type="PROSITE" id="PS50835"/>
    </source>
</evidence>
<evidence type="ECO:0000313" key="3">
    <source>
        <dbReference type="Proteomes" id="UP000694888"/>
    </source>
</evidence>